<protein>
    <submittedName>
        <fullName evidence="2">YaiI/YqxD family protein</fullName>
    </submittedName>
</protein>
<sequence length="121" mass="13231">MIKIYVDADACPVKNEIEKIATRHNIKTYLVCDGGIRPPLNSLIQLIIVNQGADAADDWIVEYIESADICITNDIPLAGRCLKKGALAIKFNGKPYTNDNIGMALATRKIMEGIREGGEIT</sequence>
<organism evidence="2 3">
    <name type="scientific">PS1 clade bacterium</name>
    <dbReference type="NCBI Taxonomy" id="2175152"/>
    <lineage>
        <taxon>Bacteria</taxon>
        <taxon>Pseudomonadati</taxon>
        <taxon>Pseudomonadota</taxon>
        <taxon>Alphaproteobacteria</taxon>
        <taxon>PS1 clade</taxon>
    </lineage>
</organism>
<comment type="similarity">
    <text evidence="1">Belongs to the UPF0178 family.</text>
</comment>
<evidence type="ECO:0000313" key="2">
    <source>
        <dbReference type="EMBL" id="RCL72487.1"/>
    </source>
</evidence>
<name>A0A368DKW7_9PROT</name>
<accession>A0A368DKW7</accession>
<evidence type="ECO:0000256" key="1">
    <source>
        <dbReference type="ARBA" id="ARBA00008522"/>
    </source>
</evidence>
<dbReference type="PANTHER" id="PTHR35146">
    <property type="entry name" value="UPF0178 PROTEIN YAII"/>
    <property type="match status" value="1"/>
</dbReference>
<comment type="caution">
    <text evidence="2">The sequence shown here is derived from an EMBL/GenBank/DDBJ whole genome shotgun (WGS) entry which is preliminary data.</text>
</comment>
<proteinExistence type="inferred from homology"/>
<gene>
    <name evidence="2" type="ORF">DBW71_05520</name>
</gene>
<dbReference type="EMBL" id="QOQD01000014">
    <property type="protein sequence ID" value="RCL72487.1"/>
    <property type="molecule type" value="Genomic_DNA"/>
</dbReference>
<dbReference type="Pfam" id="PF02639">
    <property type="entry name" value="DUF188"/>
    <property type="match status" value="1"/>
</dbReference>
<dbReference type="Proteomes" id="UP000253570">
    <property type="component" value="Unassembled WGS sequence"/>
</dbReference>
<dbReference type="InterPro" id="IPR003791">
    <property type="entry name" value="UPF0178"/>
</dbReference>
<dbReference type="AlphaFoldDB" id="A0A368DKW7"/>
<evidence type="ECO:0000313" key="3">
    <source>
        <dbReference type="Proteomes" id="UP000253570"/>
    </source>
</evidence>
<dbReference type="NCBIfam" id="NF001095">
    <property type="entry name" value="PRK00124.1"/>
    <property type="match status" value="1"/>
</dbReference>
<dbReference type="PANTHER" id="PTHR35146:SF1">
    <property type="entry name" value="UPF0178 PROTEIN YAII"/>
    <property type="match status" value="1"/>
</dbReference>
<feature type="non-terminal residue" evidence="2">
    <location>
        <position position="121"/>
    </location>
</feature>
<reference evidence="2 3" key="1">
    <citation type="journal article" date="2018" name="Microbiome">
        <title>Fine metagenomic profile of the Mediterranean stratified and mixed water columns revealed by assembly and recruitment.</title>
        <authorList>
            <person name="Haro-Moreno J.M."/>
            <person name="Lopez-Perez M."/>
            <person name="De La Torre J.R."/>
            <person name="Picazo A."/>
            <person name="Camacho A."/>
            <person name="Rodriguez-Valera F."/>
        </authorList>
    </citation>
    <scope>NUCLEOTIDE SEQUENCE [LARGE SCALE GENOMIC DNA]</scope>
    <source>
        <strain evidence="2">MED-G57</strain>
    </source>
</reference>